<proteinExistence type="predicted"/>
<evidence type="ECO:0000313" key="2">
    <source>
        <dbReference type="EMBL" id="CAK9438703.1"/>
    </source>
</evidence>
<dbReference type="RefSeq" id="XP_066829865.1">
    <property type="nucleotide sequence ID" value="XM_066972980.1"/>
</dbReference>
<dbReference type="PANTHER" id="PTHR45694">
    <property type="entry name" value="GLUTAREDOXIN 2"/>
    <property type="match status" value="1"/>
</dbReference>
<protein>
    <recommendedName>
        <fullName evidence="1">Glutaredoxin domain-containing protein</fullName>
    </recommendedName>
</protein>
<dbReference type="PANTHER" id="PTHR45694:SF18">
    <property type="entry name" value="GLUTAREDOXIN-1-RELATED"/>
    <property type="match status" value="1"/>
</dbReference>
<dbReference type="Gene3D" id="3.40.30.10">
    <property type="entry name" value="Glutaredoxin"/>
    <property type="match status" value="1"/>
</dbReference>
<dbReference type="GeneID" id="92208123"/>
<organism evidence="2 3">
    <name type="scientific">Lodderomyces beijingensis</name>
    <dbReference type="NCBI Taxonomy" id="1775926"/>
    <lineage>
        <taxon>Eukaryota</taxon>
        <taxon>Fungi</taxon>
        <taxon>Dikarya</taxon>
        <taxon>Ascomycota</taxon>
        <taxon>Saccharomycotina</taxon>
        <taxon>Pichiomycetes</taxon>
        <taxon>Debaryomycetaceae</taxon>
        <taxon>Candida/Lodderomyces clade</taxon>
        <taxon>Lodderomyces</taxon>
    </lineage>
</organism>
<keyword evidence="3" id="KW-1185">Reference proteome</keyword>
<evidence type="ECO:0000259" key="1">
    <source>
        <dbReference type="Pfam" id="PF00462"/>
    </source>
</evidence>
<dbReference type="Proteomes" id="UP001497383">
    <property type="component" value="Chromosome 3"/>
</dbReference>
<feature type="domain" description="Glutaredoxin" evidence="1">
    <location>
        <begin position="17"/>
        <end position="79"/>
    </location>
</feature>
<dbReference type="EMBL" id="OZ022407">
    <property type="protein sequence ID" value="CAK9438703.1"/>
    <property type="molecule type" value="Genomic_DNA"/>
</dbReference>
<sequence length="103" mass="11408">MSEAHKKVENLIKEKPVLIVGMTWCPHCAEAERTIGKVTKDAYEVDMDNEADGDDIHQAATEITGQKTFPYVWISGKFIGGADAVQKLQNDGKLKDLVDSAFR</sequence>
<dbReference type="Pfam" id="PF00462">
    <property type="entry name" value="Glutaredoxin"/>
    <property type="match status" value="1"/>
</dbReference>
<evidence type="ECO:0000313" key="3">
    <source>
        <dbReference type="Proteomes" id="UP001497383"/>
    </source>
</evidence>
<dbReference type="InterPro" id="IPR036249">
    <property type="entry name" value="Thioredoxin-like_sf"/>
</dbReference>
<dbReference type="InterPro" id="IPR014025">
    <property type="entry name" value="Glutaredoxin_subgr"/>
</dbReference>
<accession>A0ABP0ZM37</accession>
<name>A0ABP0ZM37_9ASCO</name>
<dbReference type="PROSITE" id="PS51354">
    <property type="entry name" value="GLUTAREDOXIN_2"/>
    <property type="match status" value="1"/>
</dbReference>
<dbReference type="InterPro" id="IPR002109">
    <property type="entry name" value="Glutaredoxin"/>
</dbReference>
<reference evidence="2 3" key="1">
    <citation type="submission" date="2024-03" db="EMBL/GenBank/DDBJ databases">
        <authorList>
            <person name="Brejova B."/>
        </authorList>
    </citation>
    <scope>NUCLEOTIDE SEQUENCE [LARGE SCALE GENOMIC DNA]</scope>
    <source>
        <strain evidence="2 3">CBS 14171</strain>
    </source>
</reference>
<gene>
    <name evidence="2" type="ORF">LODBEIA_P29270</name>
</gene>
<dbReference type="PRINTS" id="PR00160">
    <property type="entry name" value="GLUTAREDOXIN"/>
</dbReference>
<dbReference type="SUPFAM" id="SSF52833">
    <property type="entry name" value="Thioredoxin-like"/>
    <property type="match status" value="1"/>
</dbReference>